<name>A0ABT2ZEF2_9RHOB</name>
<evidence type="ECO:0000313" key="7">
    <source>
        <dbReference type="Proteomes" id="UP001652542"/>
    </source>
</evidence>
<dbReference type="EMBL" id="JAOWKY010000003">
    <property type="protein sequence ID" value="MCV2869392.1"/>
    <property type="molecule type" value="Genomic_DNA"/>
</dbReference>
<dbReference type="RefSeq" id="WP_263735055.1">
    <property type="nucleotide sequence ID" value="NZ_JAOWKY010000003.1"/>
</dbReference>
<dbReference type="Gene3D" id="3.40.190.10">
    <property type="entry name" value="Periplasmic binding protein-like II"/>
    <property type="match status" value="1"/>
</dbReference>
<evidence type="ECO:0000259" key="5">
    <source>
        <dbReference type="Pfam" id="PF00496"/>
    </source>
</evidence>
<comment type="subcellular location">
    <subcellularLocation>
        <location evidence="1">Periplasm</location>
    </subcellularLocation>
</comment>
<dbReference type="SUPFAM" id="SSF53850">
    <property type="entry name" value="Periplasmic binding protein-like II"/>
    <property type="match status" value="1"/>
</dbReference>
<evidence type="ECO:0000256" key="2">
    <source>
        <dbReference type="ARBA" id="ARBA00005695"/>
    </source>
</evidence>
<feature type="domain" description="Solute-binding protein family 5" evidence="5">
    <location>
        <begin position="67"/>
        <end position="395"/>
    </location>
</feature>
<dbReference type="Proteomes" id="UP001652542">
    <property type="component" value="Unassembled WGS sequence"/>
</dbReference>
<evidence type="ECO:0000256" key="4">
    <source>
        <dbReference type="SAM" id="SignalP"/>
    </source>
</evidence>
<dbReference type="PANTHER" id="PTHR30290">
    <property type="entry name" value="PERIPLASMIC BINDING COMPONENT OF ABC TRANSPORTER"/>
    <property type="match status" value="1"/>
</dbReference>
<dbReference type="InterPro" id="IPR030678">
    <property type="entry name" value="Peptide/Ni-bd"/>
</dbReference>
<dbReference type="PIRSF" id="PIRSF002741">
    <property type="entry name" value="MppA"/>
    <property type="match status" value="1"/>
</dbReference>
<evidence type="ECO:0000256" key="3">
    <source>
        <dbReference type="ARBA" id="ARBA00022729"/>
    </source>
</evidence>
<keyword evidence="3 4" id="KW-0732">Signal</keyword>
<feature type="signal peptide" evidence="4">
    <location>
        <begin position="1"/>
        <end position="20"/>
    </location>
</feature>
<evidence type="ECO:0000313" key="6">
    <source>
        <dbReference type="EMBL" id="MCV2869392.1"/>
    </source>
</evidence>
<dbReference type="PANTHER" id="PTHR30290:SF38">
    <property type="entry name" value="D,D-DIPEPTIDE-BINDING PERIPLASMIC PROTEIN DDPA-RELATED"/>
    <property type="match status" value="1"/>
</dbReference>
<reference evidence="6 7" key="1">
    <citation type="submission" date="2022-10" db="EMBL/GenBank/DDBJ databases">
        <title>Defluviimonas sp. nov., isolated from ocean surface water.</title>
        <authorList>
            <person name="He W."/>
            <person name="Wang L."/>
            <person name="Zhang D.-F."/>
        </authorList>
    </citation>
    <scope>NUCLEOTIDE SEQUENCE [LARGE SCALE GENOMIC DNA]</scope>
    <source>
        <strain evidence="6 7">WL0002</strain>
    </source>
</reference>
<evidence type="ECO:0000256" key="1">
    <source>
        <dbReference type="ARBA" id="ARBA00004418"/>
    </source>
</evidence>
<sequence>MLNRLSLSALIAMTASAALAAQDTITVGMVLEPPNLDPTAGAAAAIDEVVYANIFEGLTRFGPDGSIRPALAASWDVEDGARTYVFHLHEGVTFHDGTAMDAEDVKFSLDRARAEDSANAQKALFAGIENVEVVDPLTVRVTLSAPNGNFPFNMAWGDAVIVAPESVETDATMPVGTGPFKFVEWVQGDHVTIERNPDYWGEPAALSKATFRFISDPTAAFAAMMAGDVDAFPSFPAPETLPQLAADPRFKVIVGSTEGETILAMNNKQPPLDDMRVREAIAHAINRQDIIDGAMFGYGTPIGTHFAPHNPDYVDLTGISAYDPERSKALLAEAGVGELTLRLALPPPTYARRGGEIIAAQLAEVGIGTEITNLEWAQWLEQVFKGKDFDLTIVSHTEPADINIYARPEYYFQYGKPEFVALMDRLNLATEDAERSAIVKEAQEMIARDFVNGYLFQFAKTGVANAKIEGLWENAPTQANDLTAVHWTE</sequence>
<keyword evidence="7" id="KW-1185">Reference proteome</keyword>
<protein>
    <submittedName>
        <fullName evidence="6">ABC transporter substrate-binding protein</fullName>
    </submittedName>
</protein>
<proteinExistence type="inferred from homology"/>
<accession>A0ABT2ZEF2</accession>
<comment type="caution">
    <text evidence="6">The sequence shown here is derived from an EMBL/GenBank/DDBJ whole genome shotgun (WGS) entry which is preliminary data.</text>
</comment>
<dbReference type="Gene3D" id="3.10.105.10">
    <property type="entry name" value="Dipeptide-binding Protein, Domain 3"/>
    <property type="match status" value="1"/>
</dbReference>
<gene>
    <name evidence="6" type="ORF">OEW28_12225</name>
</gene>
<dbReference type="Pfam" id="PF00496">
    <property type="entry name" value="SBP_bac_5"/>
    <property type="match status" value="1"/>
</dbReference>
<organism evidence="6 7">
    <name type="scientific">Albidovulum marisflavi</name>
    <dbReference type="NCBI Taxonomy" id="2984159"/>
    <lineage>
        <taxon>Bacteria</taxon>
        <taxon>Pseudomonadati</taxon>
        <taxon>Pseudomonadota</taxon>
        <taxon>Alphaproteobacteria</taxon>
        <taxon>Rhodobacterales</taxon>
        <taxon>Paracoccaceae</taxon>
        <taxon>Albidovulum</taxon>
    </lineage>
</organism>
<feature type="chain" id="PRO_5047136531" evidence="4">
    <location>
        <begin position="21"/>
        <end position="489"/>
    </location>
</feature>
<dbReference type="CDD" id="cd08494">
    <property type="entry name" value="PBP2_NikA_DppA_OppA_like_6"/>
    <property type="match status" value="1"/>
</dbReference>
<dbReference type="InterPro" id="IPR039424">
    <property type="entry name" value="SBP_5"/>
</dbReference>
<dbReference type="InterPro" id="IPR000914">
    <property type="entry name" value="SBP_5_dom"/>
</dbReference>
<comment type="similarity">
    <text evidence="2">Belongs to the bacterial solute-binding protein 5 family.</text>
</comment>
<dbReference type="Gene3D" id="3.90.76.10">
    <property type="entry name" value="Dipeptide-binding Protein, Domain 1"/>
    <property type="match status" value="1"/>
</dbReference>